<dbReference type="EMBL" id="JASSZA010000006">
    <property type="protein sequence ID" value="KAK2108034.1"/>
    <property type="molecule type" value="Genomic_DNA"/>
</dbReference>
<reference evidence="2 3" key="1">
    <citation type="submission" date="2023-05" db="EMBL/GenBank/DDBJ databases">
        <title>B98-5 Cell Line De Novo Hybrid Assembly: An Optical Mapping Approach.</title>
        <authorList>
            <person name="Kananen K."/>
            <person name="Auerbach J.A."/>
            <person name="Kautto E."/>
            <person name="Blachly J.S."/>
        </authorList>
    </citation>
    <scope>NUCLEOTIDE SEQUENCE [LARGE SCALE GENOMIC DNA]</scope>
    <source>
        <strain evidence="2">B95-8</strain>
        <tissue evidence="2">Cell line</tissue>
    </source>
</reference>
<sequence length="120" mass="12734">MCPGYRVIQSSPSKRACGYSGHKTSNKEELRVPRTEATANRDRGVPTGSLRSHGALCGQGTRYHFLNLIGGPEPGILQGTVLGDRTPAHSALTPPLVLPACRAPTPGTPEKHLRKSEAPS</sequence>
<organism evidence="2 3">
    <name type="scientific">Saguinus oedipus</name>
    <name type="common">Cotton-top tamarin</name>
    <name type="synonym">Oedipomidas oedipus</name>
    <dbReference type="NCBI Taxonomy" id="9490"/>
    <lineage>
        <taxon>Eukaryota</taxon>
        <taxon>Metazoa</taxon>
        <taxon>Chordata</taxon>
        <taxon>Craniata</taxon>
        <taxon>Vertebrata</taxon>
        <taxon>Euteleostomi</taxon>
        <taxon>Mammalia</taxon>
        <taxon>Eutheria</taxon>
        <taxon>Euarchontoglires</taxon>
        <taxon>Primates</taxon>
        <taxon>Haplorrhini</taxon>
        <taxon>Platyrrhini</taxon>
        <taxon>Cebidae</taxon>
        <taxon>Callitrichinae</taxon>
        <taxon>Saguinus</taxon>
    </lineage>
</organism>
<feature type="region of interest" description="Disordered" evidence="1">
    <location>
        <begin position="1"/>
        <end position="53"/>
    </location>
</feature>
<dbReference type="Proteomes" id="UP001266305">
    <property type="component" value="Unassembled WGS sequence"/>
</dbReference>
<keyword evidence="3" id="KW-1185">Reference proteome</keyword>
<comment type="caution">
    <text evidence="2">The sequence shown here is derived from an EMBL/GenBank/DDBJ whole genome shotgun (WGS) entry which is preliminary data.</text>
</comment>
<accession>A0ABQ9VF94</accession>
<gene>
    <name evidence="2" type="ORF">P7K49_013199</name>
</gene>
<feature type="compositionally biased region" description="Basic and acidic residues" evidence="1">
    <location>
        <begin position="109"/>
        <end position="120"/>
    </location>
</feature>
<evidence type="ECO:0000313" key="2">
    <source>
        <dbReference type="EMBL" id="KAK2108034.1"/>
    </source>
</evidence>
<name>A0ABQ9VF94_SAGOE</name>
<proteinExistence type="predicted"/>
<evidence type="ECO:0000313" key="3">
    <source>
        <dbReference type="Proteomes" id="UP001266305"/>
    </source>
</evidence>
<evidence type="ECO:0000256" key="1">
    <source>
        <dbReference type="SAM" id="MobiDB-lite"/>
    </source>
</evidence>
<protein>
    <submittedName>
        <fullName evidence="2">Uncharacterized protein</fullName>
    </submittedName>
</protein>
<feature type="compositionally biased region" description="Basic and acidic residues" evidence="1">
    <location>
        <begin position="25"/>
        <end position="44"/>
    </location>
</feature>
<feature type="region of interest" description="Disordered" evidence="1">
    <location>
        <begin position="92"/>
        <end position="120"/>
    </location>
</feature>